<protein>
    <submittedName>
        <fullName evidence="1">Uncharacterized protein</fullName>
    </submittedName>
</protein>
<organism evidence="1 2">
    <name type="scientific">Genlisea aurea</name>
    <dbReference type="NCBI Taxonomy" id="192259"/>
    <lineage>
        <taxon>Eukaryota</taxon>
        <taxon>Viridiplantae</taxon>
        <taxon>Streptophyta</taxon>
        <taxon>Embryophyta</taxon>
        <taxon>Tracheophyta</taxon>
        <taxon>Spermatophyta</taxon>
        <taxon>Magnoliopsida</taxon>
        <taxon>eudicotyledons</taxon>
        <taxon>Gunneridae</taxon>
        <taxon>Pentapetalae</taxon>
        <taxon>asterids</taxon>
        <taxon>lamiids</taxon>
        <taxon>Lamiales</taxon>
        <taxon>Lentibulariaceae</taxon>
        <taxon>Genlisea</taxon>
    </lineage>
</organism>
<sequence>MSPYAVSQNSFAAREELGSVSSRSEKMVVCPKPRRLGMLQPTLNDPPIRTLRWHSSFDNNAGNDLFDIILLKVRGGCESDHQISSSPPFFSGSPPSRVSNPLIQDSRFGAISPRSILTRSAASPPPPPPSASRKFVCARSTFGDNPAVRIEGFDCLDMDRRKISIPTLA</sequence>
<proteinExistence type="predicted"/>
<keyword evidence="2" id="KW-1185">Reference proteome</keyword>
<dbReference type="OrthoDB" id="1917254at2759"/>
<name>S8DD52_9LAMI</name>
<dbReference type="EMBL" id="AUSU01010433">
    <property type="protein sequence ID" value="EPS57262.1"/>
    <property type="molecule type" value="Genomic_DNA"/>
</dbReference>
<comment type="caution">
    <text evidence="1">The sequence shown here is derived from an EMBL/GenBank/DDBJ whole genome shotgun (WGS) entry which is preliminary data.</text>
</comment>
<dbReference type="PANTHER" id="PTHR33384:SF1">
    <property type="entry name" value="EXPRESSED PROTEIN"/>
    <property type="match status" value="1"/>
</dbReference>
<dbReference type="PANTHER" id="PTHR33384">
    <property type="entry name" value="EXPRESSED PROTEIN"/>
    <property type="match status" value="1"/>
</dbReference>
<evidence type="ECO:0000313" key="1">
    <source>
        <dbReference type="EMBL" id="EPS57262.1"/>
    </source>
</evidence>
<evidence type="ECO:0000313" key="2">
    <source>
        <dbReference type="Proteomes" id="UP000015453"/>
    </source>
</evidence>
<dbReference type="Proteomes" id="UP000015453">
    <property type="component" value="Unassembled WGS sequence"/>
</dbReference>
<accession>S8DD52</accession>
<reference evidence="1 2" key="1">
    <citation type="journal article" date="2013" name="BMC Genomics">
        <title>The miniature genome of a carnivorous plant Genlisea aurea contains a low number of genes and short non-coding sequences.</title>
        <authorList>
            <person name="Leushkin E.V."/>
            <person name="Sutormin R.A."/>
            <person name="Nabieva E.R."/>
            <person name="Penin A.A."/>
            <person name="Kondrashov A.S."/>
            <person name="Logacheva M.D."/>
        </authorList>
    </citation>
    <scope>NUCLEOTIDE SEQUENCE [LARGE SCALE GENOMIC DNA]</scope>
</reference>
<dbReference type="AlphaFoldDB" id="S8DD52"/>
<gene>
    <name evidence="1" type="ORF">M569_17558</name>
</gene>